<feature type="region of interest" description="Disordered" evidence="5">
    <location>
        <begin position="900"/>
        <end position="944"/>
    </location>
</feature>
<sequence length="944" mass="108416">MNIGHDYDRDYLSPSSDCVNSEEESEYFSEKSENIDANFIDKDFLKFHLPSINNFLWNNNNSTTDGKDTTNDRETSNIPDSRFQNTRKEQLQTFLNDLSNGFSMKFAAQRLSYLRSTTRNFMNSSYLSYNTNNNTNNNTNSNDDGNNNNAPTNSLPDNGPTMENIEPSGVDLAIQPIVPPLIDEVVYPKTTKKKKRITKRKKKSAKMRRKDFNNRPAFSESDSNYYFSETDEEYMDTMRLFKNYEAYVNLDAEEYKHPDILRKRIITITKIHGLSDKHKGQLVQRLMLGRTRIINERMSEEIANMKIEENEDWDIDEADESDEEIDDIKGEEEEQDEEIKEQEEEEEEEEEEEDDDEDDDQQETKTIGKATGDKMENGKLPSVKILSVEERESFHNEDEQIYGCPHYQTSCKLQCPTCLKFYACRNCHDAQEHTHLMSRKDVHTIACMVCGNIQPPEEECIECENVFADYFCEKCKLYDNDPNKNIYHCEDCGICRLGLGLGVDYYHCHGCNACISVLLENDHKCIENRTKCNCPICGDFMFTSKKKVVVMPCGHAIHQHCYDEYVKNFYKCPICSRTIIDMAARFREIDEEIEIQPMPEPYNLWKCVIACNDCNTKSVCNYHILGLKCDICQSYNTAQVRLIKPEDNVSRNAVMSEDGIITNTEYEEDEDFTVDDYAKTLGINNNQNNNLLKTFFNDNSEHIPSDKAKLPPKKANKNQRHRRGDSVSKRTKGRTKSRSNSLMYNQQENIGATGVGYTKKFTSPVISNTFTNNIRSMINSATTSTNNYYNDFITAALESLDKKNFGEEEAFTEGDLINLNKINNLNFQDFFNGKNFKGKEKYGSSQNDNAATNNLNIHTESGMGGKAVDTIDEEDLGPADNSLPSLGYVLKKWVNSTAGISDTEDEELSDEEEDEANDEANDDNEEEEDEDDEVMYNVQALNQR</sequence>
<dbReference type="InterPro" id="IPR037274">
    <property type="entry name" value="Znf_CHY_sf"/>
</dbReference>
<evidence type="ECO:0000259" key="6">
    <source>
        <dbReference type="PROSITE" id="PS50089"/>
    </source>
</evidence>
<feature type="compositionally biased region" description="Polar residues" evidence="5">
    <location>
        <begin position="844"/>
        <end position="859"/>
    </location>
</feature>
<dbReference type="SMART" id="SM00184">
    <property type="entry name" value="RING"/>
    <property type="match status" value="1"/>
</dbReference>
<feature type="compositionally biased region" description="Low complexity" evidence="5">
    <location>
        <begin position="128"/>
        <end position="154"/>
    </location>
</feature>
<feature type="domain" description="CHY-type" evidence="7">
    <location>
        <begin position="397"/>
        <end position="465"/>
    </location>
</feature>
<comment type="caution">
    <text evidence="9">The sequence shown here is derived from an EMBL/GenBank/DDBJ whole genome shotgun (WGS) entry which is preliminary data.</text>
</comment>
<dbReference type="InterPro" id="IPR008913">
    <property type="entry name" value="Znf_CHY"/>
</dbReference>
<feature type="region of interest" description="Disordered" evidence="5">
    <location>
        <begin position="58"/>
        <end position="85"/>
    </location>
</feature>
<name>A0AAV5QGZ7_9ASCO</name>
<feature type="compositionally biased region" description="Basic and acidic residues" evidence="5">
    <location>
        <begin position="65"/>
        <end position="75"/>
    </location>
</feature>
<dbReference type="SUPFAM" id="SSF161245">
    <property type="entry name" value="Zinc hairpin stack"/>
    <property type="match status" value="1"/>
</dbReference>
<dbReference type="GO" id="GO:0006511">
    <property type="term" value="P:ubiquitin-dependent protein catabolic process"/>
    <property type="evidence" value="ECO:0007669"/>
    <property type="project" value="TreeGrafter"/>
</dbReference>
<dbReference type="Pfam" id="PF05495">
    <property type="entry name" value="zf-CHY"/>
    <property type="match status" value="1"/>
</dbReference>
<keyword evidence="2 4" id="KW-0863">Zinc-finger</keyword>
<dbReference type="Pfam" id="PF14599">
    <property type="entry name" value="zinc_ribbon_6"/>
    <property type="match status" value="1"/>
</dbReference>
<dbReference type="Gene3D" id="3.30.40.10">
    <property type="entry name" value="Zinc/RING finger domain, C3HC4 (zinc finger)"/>
    <property type="match status" value="1"/>
</dbReference>
<evidence type="ECO:0000256" key="5">
    <source>
        <dbReference type="SAM" id="MobiDB-lite"/>
    </source>
</evidence>
<dbReference type="Proteomes" id="UP001360560">
    <property type="component" value="Unassembled WGS sequence"/>
</dbReference>
<evidence type="ECO:0000313" key="10">
    <source>
        <dbReference type="Proteomes" id="UP001360560"/>
    </source>
</evidence>
<feature type="domain" description="RING-type" evidence="6">
    <location>
        <begin position="534"/>
        <end position="576"/>
    </location>
</feature>
<dbReference type="GeneID" id="90071427"/>
<dbReference type="CDD" id="cd16464">
    <property type="entry name" value="RING-H2_Pirh2-like"/>
    <property type="match status" value="1"/>
</dbReference>
<keyword evidence="3" id="KW-0862">Zinc</keyword>
<feature type="region of interest" description="Disordered" evidence="5">
    <location>
        <begin position="305"/>
        <end position="381"/>
    </location>
</feature>
<dbReference type="PANTHER" id="PTHR21319:SF0">
    <property type="entry name" value="AND RING FINGER DOMAIN PROTEIN, PUTATIVE (AFU_ORTHOLOGUE AFUA_1G08900)-RELATED"/>
    <property type="match status" value="1"/>
</dbReference>
<organism evidence="9 10">
    <name type="scientific">Saccharomycopsis crataegensis</name>
    <dbReference type="NCBI Taxonomy" id="43959"/>
    <lineage>
        <taxon>Eukaryota</taxon>
        <taxon>Fungi</taxon>
        <taxon>Dikarya</taxon>
        <taxon>Ascomycota</taxon>
        <taxon>Saccharomycotina</taxon>
        <taxon>Saccharomycetes</taxon>
        <taxon>Saccharomycopsidaceae</taxon>
        <taxon>Saccharomycopsis</taxon>
    </lineage>
</organism>
<accession>A0AAV5QGZ7</accession>
<feature type="region of interest" description="Disordered" evidence="5">
    <location>
        <begin position="128"/>
        <end position="163"/>
    </location>
</feature>
<dbReference type="InterPro" id="IPR001841">
    <property type="entry name" value="Znf_RING"/>
</dbReference>
<feature type="compositionally biased region" description="Basic residues" evidence="5">
    <location>
        <begin position="192"/>
        <end position="209"/>
    </location>
</feature>
<dbReference type="PROSITE" id="PS51266">
    <property type="entry name" value="ZF_CHY"/>
    <property type="match status" value="1"/>
</dbReference>
<dbReference type="AlphaFoldDB" id="A0AAV5QGZ7"/>
<evidence type="ECO:0000313" key="9">
    <source>
        <dbReference type="EMBL" id="GMM33448.1"/>
    </source>
</evidence>
<protein>
    <recommendedName>
        <fullName evidence="11">Zf-CHY-domain-containing protein</fullName>
    </recommendedName>
</protein>
<keyword evidence="1" id="KW-0479">Metal-binding</keyword>
<dbReference type="GO" id="GO:0061630">
    <property type="term" value="F:ubiquitin protein ligase activity"/>
    <property type="evidence" value="ECO:0007669"/>
    <property type="project" value="TreeGrafter"/>
</dbReference>
<feature type="compositionally biased region" description="Acidic residues" evidence="5">
    <location>
        <begin position="902"/>
        <end position="934"/>
    </location>
</feature>
<keyword evidence="10" id="KW-1185">Reference proteome</keyword>
<feature type="compositionally biased region" description="Acidic residues" evidence="5">
    <location>
        <begin position="309"/>
        <end position="361"/>
    </location>
</feature>
<feature type="region of interest" description="Disordered" evidence="5">
    <location>
        <begin position="192"/>
        <end position="221"/>
    </location>
</feature>
<evidence type="ECO:0000256" key="2">
    <source>
        <dbReference type="ARBA" id="ARBA00022771"/>
    </source>
</evidence>
<evidence type="ECO:0000256" key="1">
    <source>
        <dbReference type="ARBA" id="ARBA00022723"/>
    </source>
</evidence>
<gene>
    <name evidence="9" type="ORF">DASC09_007730</name>
</gene>
<dbReference type="GO" id="GO:0005634">
    <property type="term" value="C:nucleus"/>
    <property type="evidence" value="ECO:0007669"/>
    <property type="project" value="TreeGrafter"/>
</dbReference>
<dbReference type="PANTHER" id="PTHR21319">
    <property type="entry name" value="RING FINGER AND CHY ZINC FINGER DOMAIN-CONTAINING PROTEIN 1"/>
    <property type="match status" value="1"/>
</dbReference>
<dbReference type="PROSITE" id="PS51270">
    <property type="entry name" value="ZF_CTCHY"/>
    <property type="match status" value="1"/>
</dbReference>
<evidence type="ECO:0000259" key="8">
    <source>
        <dbReference type="PROSITE" id="PS51270"/>
    </source>
</evidence>
<evidence type="ECO:0008006" key="11">
    <source>
        <dbReference type="Google" id="ProtNLM"/>
    </source>
</evidence>
<feature type="region of interest" description="Disordered" evidence="5">
    <location>
        <begin position="841"/>
        <end position="862"/>
    </location>
</feature>
<evidence type="ECO:0000256" key="4">
    <source>
        <dbReference type="PROSITE-ProRule" id="PRU00601"/>
    </source>
</evidence>
<feature type="region of interest" description="Disordered" evidence="5">
    <location>
        <begin position="702"/>
        <end position="742"/>
    </location>
</feature>
<dbReference type="Gene3D" id="2.20.28.10">
    <property type="match status" value="1"/>
</dbReference>
<reference evidence="9 10" key="1">
    <citation type="journal article" date="2023" name="Elife">
        <title>Identification of key yeast species and microbe-microbe interactions impacting larval growth of Drosophila in the wild.</title>
        <authorList>
            <person name="Mure A."/>
            <person name="Sugiura Y."/>
            <person name="Maeda R."/>
            <person name="Honda K."/>
            <person name="Sakurai N."/>
            <person name="Takahashi Y."/>
            <person name="Watada M."/>
            <person name="Katoh T."/>
            <person name="Gotoh A."/>
            <person name="Gotoh Y."/>
            <person name="Taniguchi I."/>
            <person name="Nakamura K."/>
            <person name="Hayashi T."/>
            <person name="Katayama T."/>
            <person name="Uemura T."/>
            <person name="Hattori Y."/>
        </authorList>
    </citation>
    <scope>NUCLEOTIDE SEQUENCE [LARGE SCALE GENOMIC DNA]</scope>
    <source>
        <strain evidence="9 10">SC-9</strain>
    </source>
</reference>
<dbReference type="SUPFAM" id="SSF161219">
    <property type="entry name" value="CHY zinc finger-like"/>
    <property type="match status" value="1"/>
</dbReference>
<dbReference type="InterPro" id="IPR017921">
    <property type="entry name" value="Znf_CTCHY"/>
</dbReference>
<evidence type="ECO:0000256" key="3">
    <source>
        <dbReference type="ARBA" id="ARBA00022833"/>
    </source>
</evidence>
<dbReference type="GO" id="GO:0016567">
    <property type="term" value="P:protein ubiquitination"/>
    <property type="evidence" value="ECO:0007669"/>
    <property type="project" value="TreeGrafter"/>
</dbReference>
<dbReference type="Pfam" id="PF13639">
    <property type="entry name" value="zf-RING_2"/>
    <property type="match status" value="1"/>
</dbReference>
<proteinExistence type="predicted"/>
<feature type="compositionally biased region" description="Basic residues" evidence="5">
    <location>
        <begin position="710"/>
        <end position="737"/>
    </location>
</feature>
<dbReference type="RefSeq" id="XP_064850448.1">
    <property type="nucleotide sequence ID" value="XM_064994376.1"/>
</dbReference>
<dbReference type="PROSITE" id="PS50089">
    <property type="entry name" value="ZF_RING_2"/>
    <property type="match status" value="1"/>
</dbReference>
<evidence type="ECO:0000259" key="7">
    <source>
        <dbReference type="PROSITE" id="PS51266"/>
    </source>
</evidence>
<dbReference type="InterPro" id="IPR037275">
    <property type="entry name" value="Znf_CTCHY_sf"/>
</dbReference>
<dbReference type="EMBL" id="BTFZ01000001">
    <property type="protein sequence ID" value="GMM33448.1"/>
    <property type="molecule type" value="Genomic_DNA"/>
</dbReference>
<dbReference type="SUPFAM" id="SSF57850">
    <property type="entry name" value="RING/U-box"/>
    <property type="match status" value="1"/>
</dbReference>
<dbReference type="GO" id="GO:0008270">
    <property type="term" value="F:zinc ion binding"/>
    <property type="evidence" value="ECO:0007669"/>
    <property type="project" value="UniProtKB-KW"/>
</dbReference>
<dbReference type="InterPro" id="IPR013083">
    <property type="entry name" value="Znf_RING/FYVE/PHD"/>
</dbReference>
<dbReference type="InterPro" id="IPR039512">
    <property type="entry name" value="RCHY1_zinc-ribbon"/>
</dbReference>
<feature type="domain" description="CTCHY-type" evidence="8">
    <location>
        <begin position="467"/>
        <end position="533"/>
    </location>
</feature>